<dbReference type="PANTHER" id="PTHR28259">
    <property type="entry name" value="FLUORIDE EXPORT PROTEIN 1-RELATED"/>
    <property type="match status" value="1"/>
</dbReference>
<keyword evidence="8 11" id="KW-0407">Ion channel</keyword>
<keyword evidence="3" id="KW-0997">Cell inner membrane</keyword>
<name>A0A6N6N0H8_9BACT</name>
<evidence type="ECO:0000256" key="8">
    <source>
        <dbReference type="ARBA" id="ARBA00023303"/>
    </source>
</evidence>
<comment type="similarity">
    <text evidence="9 11">Belongs to the fluoride channel Fluc/FEX (TC 1.A.43) family.</text>
</comment>
<proteinExistence type="inferred from homology"/>
<dbReference type="Pfam" id="PF02537">
    <property type="entry name" value="CRCB"/>
    <property type="match status" value="1"/>
</dbReference>
<evidence type="ECO:0000256" key="6">
    <source>
        <dbReference type="ARBA" id="ARBA00023065"/>
    </source>
</evidence>
<evidence type="ECO:0000313" key="12">
    <source>
        <dbReference type="EMBL" id="KAB1441207.1"/>
    </source>
</evidence>
<keyword evidence="5 11" id="KW-1133">Transmembrane helix</keyword>
<sequence length="125" mass="13405">MLKKILLLSLGGACGTLCRYWLSGVAQRLAGTAFPFGTMAVNMLGCFLFGAVWGFLENRLGFGGDLRILILSGFMGAFTTFSTYMFESANLLKFGQYAQAVLNITGQSLLGLTLVFTGIALGRIL</sequence>
<dbReference type="PANTHER" id="PTHR28259:SF1">
    <property type="entry name" value="FLUORIDE EXPORT PROTEIN 1-RELATED"/>
    <property type="match status" value="1"/>
</dbReference>
<protein>
    <recommendedName>
        <fullName evidence="11">Fluoride-specific ion channel FluC</fullName>
    </recommendedName>
</protein>
<evidence type="ECO:0000256" key="11">
    <source>
        <dbReference type="HAMAP-Rule" id="MF_00454"/>
    </source>
</evidence>
<dbReference type="Proteomes" id="UP000438699">
    <property type="component" value="Unassembled WGS sequence"/>
</dbReference>
<keyword evidence="6 11" id="KW-0406">Ion transport</keyword>
<comment type="activity regulation">
    <text evidence="11">Na(+) is not transported, but it plays an essential structural role and its presence is essential for fluoride channel function.</text>
</comment>
<keyword evidence="11" id="KW-0915">Sodium</keyword>
<feature type="binding site" evidence="11">
    <location>
        <position position="76"/>
    </location>
    <ligand>
        <name>Na(+)</name>
        <dbReference type="ChEBI" id="CHEBI:29101"/>
        <note>structural</note>
    </ligand>
</feature>
<accession>A0A6N6N0H8</accession>
<dbReference type="HAMAP" id="MF_00454">
    <property type="entry name" value="FluC"/>
    <property type="match status" value="1"/>
</dbReference>
<keyword evidence="7 11" id="KW-0472">Membrane</keyword>
<dbReference type="AlphaFoldDB" id="A0A6N6N0H8"/>
<evidence type="ECO:0000256" key="10">
    <source>
        <dbReference type="ARBA" id="ARBA00035585"/>
    </source>
</evidence>
<feature type="transmembrane region" description="Helical" evidence="11">
    <location>
        <begin position="36"/>
        <end position="56"/>
    </location>
</feature>
<dbReference type="GO" id="GO:0046872">
    <property type="term" value="F:metal ion binding"/>
    <property type="evidence" value="ECO:0007669"/>
    <property type="project" value="UniProtKB-KW"/>
</dbReference>
<evidence type="ECO:0000256" key="7">
    <source>
        <dbReference type="ARBA" id="ARBA00023136"/>
    </source>
</evidence>
<evidence type="ECO:0000256" key="5">
    <source>
        <dbReference type="ARBA" id="ARBA00022989"/>
    </source>
</evidence>
<feature type="transmembrane region" description="Helical" evidence="11">
    <location>
        <begin position="68"/>
        <end position="86"/>
    </location>
</feature>
<gene>
    <name evidence="11 12" type="primary">crcB</name>
    <name evidence="11" type="synonym">fluC</name>
    <name evidence="12" type="ORF">F8A88_12315</name>
</gene>
<dbReference type="OrthoDB" id="9806299at2"/>
<feature type="transmembrane region" description="Helical" evidence="11">
    <location>
        <begin position="98"/>
        <end position="121"/>
    </location>
</feature>
<keyword evidence="2 11" id="KW-1003">Cell membrane</keyword>
<keyword evidence="11" id="KW-0813">Transport</keyword>
<comment type="catalytic activity">
    <reaction evidence="10">
        <text>fluoride(in) = fluoride(out)</text>
        <dbReference type="Rhea" id="RHEA:76159"/>
        <dbReference type="ChEBI" id="CHEBI:17051"/>
    </reaction>
    <physiologicalReaction direction="left-to-right" evidence="10">
        <dbReference type="Rhea" id="RHEA:76160"/>
    </physiologicalReaction>
</comment>
<dbReference type="GO" id="GO:0005886">
    <property type="term" value="C:plasma membrane"/>
    <property type="evidence" value="ECO:0007669"/>
    <property type="project" value="UniProtKB-SubCell"/>
</dbReference>
<keyword evidence="4 11" id="KW-0812">Transmembrane</keyword>
<dbReference type="InterPro" id="IPR003691">
    <property type="entry name" value="FluC"/>
</dbReference>
<keyword evidence="13" id="KW-1185">Reference proteome</keyword>
<dbReference type="GO" id="GO:0140114">
    <property type="term" value="P:cellular detoxification of fluoride"/>
    <property type="evidence" value="ECO:0007669"/>
    <property type="project" value="UniProtKB-UniRule"/>
</dbReference>
<evidence type="ECO:0000256" key="2">
    <source>
        <dbReference type="ARBA" id="ARBA00022475"/>
    </source>
</evidence>
<dbReference type="GO" id="GO:0062054">
    <property type="term" value="F:fluoride channel activity"/>
    <property type="evidence" value="ECO:0007669"/>
    <property type="project" value="UniProtKB-UniRule"/>
</dbReference>
<evidence type="ECO:0000256" key="9">
    <source>
        <dbReference type="ARBA" id="ARBA00035120"/>
    </source>
</evidence>
<evidence type="ECO:0000256" key="1">
    <source>
        <dbReference type="ARBA" id="ARBA00004651"/>
    </source>
</evidence>
<evidence type="ECO:0000256" key="4">
    <source>
        <dbReference type="ARBA" id="ARBA00022692"/>
    </source>
</evidence>
<evidence type="ECO:0000313" key="13">
    <source>
        <dbReference type="Proteomes" id="UP000438699"/>
    </source>
</evidence>
<comment type="caution">
    <text evidence="12">The sequence shown here is derived from an EMBL/GenBank/DDBJ whole genome shotgun (WGS) entry which is preliminary data.</text>
</comment>
<dbReference type="EMBL" id="WAIE01000005">
    <property type="protein sequence ID" value="KAB1441207.1"/>
    <property type="molecule type" value="Genomic_DNA"/>
</dbReference>
<comment type="function">
    <text evidence="11">Fluoride-specific ion channel. Important for reducing fluoride concentration in the cell, thus reducing its toxicity.</text>
</comment>
<dbReference type="RefSeq" id="WP_151151462.1">
    <property type="nucleotide sequence ID" value="NZ_WAIE01000005.1"/>
</dbReference>
<feature type="binding site" evidence="11">
    <location>
        <position position="79"/>
    </location>
    <ligand>
        <name>Na(+)</name>
        <dbReference type="ChEBI" id="CHEBI:29101"/>
        <note>structural</note>
    </ligand>
</feature>
<reference evidence="12 13" key="1">
    <citation type="journal article" date="2017" name="Int. J. Syst. Evol. Microbiol.">
        <title>Desulfovibrio senegalensis sp. nov., a mesophilic sulfate reducer isolated from marine sediment.</title>
        <authorList>
            <person name="Thioye A."/>
            <person name="Gam Z.B.A."/>
            <person name="Mbengue M."/>
            <person name="Cayol J.L."/>
            <person name="Joseph-Bartoli M."/>
            <person name="Toure-Kane C."/>
            <person name="Labat M."/>
        </authorList>
    </citation>
    <scope>NUCLEOTIDE SEQUENCE [LARGE SCALE GENOMIC DNA]</scope>
    <source>
        <strain evidence="12 13">DSM 101509</strain>
    </source>
</reference>
<comment type="subcellular location">
    <subcellularLocation>
        <location evidence="1 11">Cell membrane</location>
        <topology evidence="1 11">Multi-pass membrane protein</topology>
    </subcellularLocation>
</comment>
<evidence type="ECO:0000256" key="3">
    <source>
        <dbReference type="ARBA" id="ARBA00022519"/>
    </source>
</evidence>
<dbReference type="NCBIfam" id="TIGR00494">
    <property type="entry name" value="crcB"/>
    <property type="match status" value="1"/>
</dbReference>
<organism evidence="12 13">
    <name type="scientific">Pseudodesulfovibrio senegalensis</name>
    <dbReference type="NCBI Taxonomy" id="1721087"/>
    <lineage>
        <taxon>Bacteria</taxon>
        <taxon>Pseudomonadati</taxon>
        <taxon>Thermodesulfobacteriota</taxon>
        <taxon>Desulfovibrionia</taxon>
        <taxon>Desulfovibrionales</taxon>
        <taxon>Desulfovibrionaceae</taxon>
    </lineage>
</organism>
<keyword evidence="11" id="KW-0479">Metal-binding</keyword>